<dbReference type="InterPro" id="IPR002347">
    <property type="entry name" value="SDR_fam"/>
</dbReference>
<evidence type="ECO:0000313" key="4">
    <source>
        <dbReference type="Proteomes" id="UP000799778"/>
    </source>
</evidence>
<dbReference type="Gene3D" id="3.40.50.720">
    <property type="entry name" value="NAD(P)-binding Rossmann-like Domain"/>
    <property type="match status" value="1"/>
</dbReference>
<dbReference type="EMBL" id="ML978069">
    <property type="protein sequence ID" value="KAF2015414.1"/>
    <property type="molecule type" value="Genomic_DNA"/>
</dbReference>
<dbReference type="GO" id="GO:0016616">
    <property type="term" value="F:oxidoreductase activity, acting on the CH-OH group of donors, NAD or NADP as acceptor"/>
    <property type="evidence" value="ECO:0007669"/>
    <property type="project" value="TreeGrafter"/>
</dbReference>
<dbReference type="Pfam" id="PF00106">
    <property type="entry name" value="adh_short"/>
    <property type="match status" value="1"/>
</dbReference>
<comment type="similarity">
    <text evidence="1">Belongs to the short-chain dehydrogenases/reductases (SDR) family.</text>
</comment>
<dbReference type="PRINTS" id="PR00081">
    <property type="entry name" value="GDHRDH"/>
</dbReference>
<organism evidence="3 4">
    <name type="scientific">Aaosphaeria arxii CBS 175.79</name>
    <dbReference type="NCBI Taxonomy" id="1450172"/>
    <lineage>
        <taxon>Eukaryota</taxon>
        <taxon>Fungi</taxon>
        <taxon>Dikarya</taxon>
        <taxon>Ascomycota</taxon>
        <taxon>Pezizomycotina</taxon>
        <taxon>Dothideomycetes</taxon>
        <taxon>Pleosporomycetidae</taxon>
        <taxon>Pleosporales</taxon>
        <taxon>Pleosporales incertae sedis</taxon>
        <taxon>Aaosphaeria</taxon>
    </lineage>
</organism>
<dbReference type="InterPro" id="IPR036291">
    <property type="entry name" value="NAD(P)-bd_dom_sf"/>
</dbReference>
<dbReference type="GeneID" id="54289311"/>
<dbReference type="OrthoDB" id="5371740at2759"/>
<proteinExistence type="inferred from homology"/>
<dbReference type="GO" id="GO:0005737">
    <property type="term" value="C:cytoplasm"/>
    <property type="evidence" value="ECO:0007669"/>
    <property type="project" value="TreeGrafter"/>
</dbReference>
<accession>A0A6A5XT38</accession>
<evidence type="ECO:0000256" key="1">
    <source>
        <dbReference type="ARBA" id="ARBA00006484"/>
    </source>
</evidence>
<sequence length="329" mass="34542">MSSPLPPGAGLVSPKSPSIDFTSPLDTSTLKDRSVLITGGASGIGLACVEKIASHGALVTVADVQDNAGQDAVKALTSKGYKVQYVHCDVTDYTSQVDAFKSAIRFGGGGIDVFVPNAGIIAQENLVDMAAATEPSLDTVPPEPGYSGGDVNLKGVYLGCYLALHYFRLPPPVGATPFKKSIVLVASAAGYLGYPNSTTYSLSKFGVRGIFYGIRDKASQSGVRVNLVAPFYVKTPMTDVLEGDSKASVHMLGFAPLENVVDAVLRFSANQELEGRSAVLSPQGSFDTEDDVYGSYGGVVMQKRMSAMMEEILAKMAPKENGAQENGVH</sequence>
<evidence type="ECO:0000256" key="2">
    <source>
        <dbReference type="ARBA" id="ARBA00023002"/>
    </source>
</evidence>
<reference evidence="3" key="1">
    <citation type="journal article" date="2020" name="Stud. Mycol.">
        <title>101 Dothideomycetes genomes: a test case for predicting lifestyles and emergence of pathogens.</title>
        <authorList>
            <person name="Haridas S."/>
            <person name="Albert R."/>
            <person name="Binder M."/>
            <person name="Bloem J."/>
            <person name="Labutti K."/>
            <person name="Salamov A."/>
            <person name="Andreopoulos B."/>
            <person name="Baker S."/>
            <person name="Barry K."/>
            <person name="Bills G."/>
            <person name="Bluhm B."/>
            <person name="Cannon C."/>
            <person name="Castanera R."/>
            <person name="Culley D."/>
            <person name="Daum C."/>
            <person name="Ezra D."/>
            <person name="Gonzalez J."/>
            <person name="Henrissat B."/>
            <person name="Kuo A."/>
            <person name="Liang C."/>
            <person name="Lipzen A."/>
            <person name="Lutzoni F."/>
            <person name="Magnuson J."/>
            <person name="Mondo S."/>
            <person name="Nolan M."/>
            <person name="Ohm R."/>
            <person name="Pangilinan J."/>
            <person name="Park H.-J."/>
            <person name="Ramirez L."/>
            <person name="Alfaro M."/>
            <person name="Sun H."/>
            <person name="Tritt A."/>
            <person name="Yoshinaga Y."/>
            <person name="Zwiers L.-H."/>
            <person name="Turgeon B."/>
            <person name="Goodwin S."/>
            <person name="Spatafora J."/>
            <person name="Crous P."/>
            <person name="Grigoriev I."/>
        </authorList>
    </citation>
    <scope>NUCLEOTIDE SEQUENCE</scope>
    <source>
        <strain evidence="3">CBS 175.79</strain>
    </source>
</reference>
<keyword evidence="4" id="KW-1185">Reference proteome</keyword>
<dbReference type="SUPFAM" id="SSF51735">
    <property type="entry name" value="NAD(P)-binding Rossmann-fold domains"/>
    <property type="match status" value="1"/>
</dbReference>
<evidence type="ECO:0000313" key="3">
    <source>
        <dbReference type="EMBL" id="KAF2015414.1"/>
    </source>
</evidence>
<dbReference type="Proteomes" id="UP000799778">
    <property type="component" value="Unassembled WGS sequence"/>
</dbReference>
<gene>
    <name evidence="3" type="ORF">BU24DRAFT_461660</name>
</gene>
<dbReference type="AlphaFoldDB" id="A0A6A5XT38"/>
<dbReference type="RefSeq" id="XP_033383753.1">
    <property type="nucleotide sequence ID" value="XM_033531914.1"/>
</dbReference>
<dbReference type="PANTHER" id="PTHR44229:SF4">
    <property type="entry name" value="15-HYDROXYPROSTAGLANDIN DEHYDROGENASE [NAD(+)]"/>
    <property type="match status" value="1"/>
</dbReference>
<keyword evidence="2" id="KW-0560">Oxidoreductase</keyword>
<name>A0A6A5XT38_9PLEO</name>
<dbReference type="PANTHER" id="PTHR44229">
    <property type="entry name" value="15-HYDROXYPROSTAGLANDIN DEHYDROGENASE [NAD(+)]"/>
    <property type="match status" value="1"/>
</dbReference>
<protein>
    <submittedName>
        <fullName evidence="3">NAD(P)-binding protein</fullName>
    </submittedName>
</protein>